<comment type="similarity">
    <text evidence="1">Belongs to the 4-hydroxybenzoyl-CoA thioesterase family.</text>
</comment>
<dbReference type="Proteomes" id="UP000001508">
    <property type="component" value="Chromosome"/>
</dbReference>
<dbReference type="Gene3D" id="3.10.129.10">
    <property type="entry name" value="Hotdog Thioesterase"/>
    <property type="match status" value="1"/>
</dbReference>
<evidence type="ECO:0000256" key="1">
    <source>
        <dbReference type="ARBA" id="ARBA00005953"/>
    </source>
</evidence>
<dbReference type="HOGENOM" id="CLU_101141_3_0_7"/>
<gene>
    <name evidence="3" type="ordered locus">DaAHT2_1114</name>
</gene>
<dbReference type="GO" id="GO:0047617">
    <property type="term" value="F:fatty acyl-CoA hydrolase activity"/>
    <property type="evidence" value="ECO:0007669"/>
    <property type="project" value="TreeGrafter"/>
</dbReference>
<accession>D6Z2N7</accession>
<keyword evidence="4" id="KW-1185">Reference proteome</keyword>
<dbReference type="STRING" id="589865.DaAHT2_1114"/>
<evidence type="ECO:0000313" key="4">
    <source>
        <dbReference type="Proteomes" id="UP000001508"/>
    </source>
</evidence>
<dbReference type="Pfam" id="PF13279">
    <property type="entry name" value="4HBT_2"/>
    <property type="match status" value="1"/>
</dbReference>
<dbReference type="InterPro" id="IPR029069">
    <property type="entry name" value="HotDog_dom_sf"/>
</dbReference>
<reference evidence="4" key="1">
    <citation type="submission" date="2010-02" db="EMBL/GenBank/DDBJ databases">
        <title>Complete sequence of Desulfurivibrio alkaliphilus AHT2.</title>
        <authorList>
            <consortium name="US DOE Joint Genome Institute"/>
            <person name="Pitluck S."/>
            <person name="Chertkov O."/>
            <person name="Detter J.C."/>
            <person name="Han C."/>
            <person name="Tapia R."/>
            <person name="Larimer F."/>
            <person name="Land M."/>
            <person name="Hauser L."/>
            <person name="Kyrpides N."/>
            <person name="Mikhailova N."/>
            <person name="Sorokin D.Y."/>
            <person name="Muyzer G."/>
            <person name="Woyke T."/>
        </authorList>
    </citation>
    <scope>NUCLEOTIDE SEQUENCE [LARGE SCALE GENOMIC DNA]</scope>
    <source>
        <strain evidence="4">DSM 19089 / UNIQEM U267 / AHT2</strain>
    </source>
</reference>
<protein>
    <submittedName>
        <fullName evidence="3">Thioesterase superfamily protein</fullName>
    </submittedName>
</protein>
<evidence type="ECO:0000256" key="2">
    <source>
        <dbReference type="ARBA" id="ARBA00022801"/>
    </source>
</evidence>
<keyword evidence="2" id="KW-0378">Hydrolase</keyword>
<dbReference type="OrthoDB" id="9800856at2"/>
<name>D6Z2N7_DESAT</name>
<dbReference type="AlphaFoldDB" id="D6Z2N7"/>
<evidence type="ECO:0000313" key="3">
    <source>
        <dbReference type="EMBL" id="ADH85812.1"/>
    </source>
</evidence>
<dbReference type="CDD" id="cd00586">
    <property type="entry name" value="4HBT"/>
    <property type="match status" value="1"/>
</dbReference>
<proteinExistence type="inferred from homology"/>
<dbReference type="PANTHER" id="PTHR31793:SF27">
    <property type="entry name" value="NOVEL THIOESTERASE SUPERFAMILY DOMAIN AND SAPOSIN A-TYPE DOMAIN CONTAINING PROTEIN (0610012H03RIK)"/>
    <property type="match status" value="1"/>
</dbReference>
<dbReference type="KEGG" id="dak:DaAHT2_1114"/>
<dbReference type="SUPFAM" id="SSF54637">
    <property type="entry name" value="Thioesterase/thiol ester dehydrase-isomerase"/>
    <property type="match status" value="1"/>
</dbReference>
<dbReference type="InParanoid" id="D6Z2N7"/>
<dbReference type="EMBL" id="CP001940">
    <property type="protein sequence ID" value="ADH85812.1"/>
    <property type="molecule type" value="Genomic_DNA"/>
</dbReference>
<dbReference type="InterPro" id="IPR050563">
    <property type="entry name" value="4-hydroxybenzoyl-CoA_TE"/>
</dbReference>
<organism evidence="3 4">
    <name type="scientific">Desulfurivibrio alkaliphilus (strain DSM 19089 / UNIQEM U267 / AHT2)</name>
    <dbReference type="NCBI Taxonomy" id="589865"/>
    <lineage>
        <taxon>Bacteria</taxon>
        <taxon>Pseudomonadati</taxon>
        <taxon>Thermodesulfobacteriota</taxon>
        <taxon>Desulfobulbia</taxon>
        <taxon>Desulfobulbales</taxon>
        <taxon>Desulfobulbaceae</taxon>
        <taxon>Desulfurivibrio</taxon>
    </lineage>
</organism>
<dbReference type="PANTHER" id="PTHR31793">
    <property type="entry name" value="4-HYDROXYBENZOYL-COA THIOESTERASE FAMILY MEMBER"/>
    <property type="match status" value="1"/>
</dbReference>
<dbReference type="eggNOG" id="COG0824">
    <property type="taxonomic scope" value="Bacteria"/>
</dbReference>
<dbReference type="RefSeq" id="WP_013163341.1">
    <property type="nucleotide sequence ID" value="NC_014216.1"/>
</dbReference>
<sequence>MGFTEYFPPSPGDPAPLAVTVSRRVRFEEIDLMGIVWHGRYVSYFEDGRVALGDRYGLGYRDFIRRGVRAPLVRLHIDYHAPLYFDDTMEITACMHWNEAMRLDYSFRIEGPESRLVARGYSMQLLTDGDNNLLLSPPDWIEEFKEQWRRGEL</sequence>